<keyword evidence="1" id="KW-0479">Metal-binding</keyword>
<sequence length="208" mass="22206">MKRREFITAAGVGSAATAVGATGAVGTAAAQEDEEPDWGEFVEDAPNFDETEDLRGEEEVEVTVGAGDGLQFEPAAIWVDPGTNVVWEWTGDGGGHNVASTEGEEFETDVTDEAGFTFEHTFEEEDQINEYECTPHTAQDMHGGVAVGDGVETREVADEGVVEDPTEMGVQIQEHYVGIGAILMITVSLVFTFFVLKYGESPHAKGGN</sequence>
<dbReference type="AlphaFoldDB" id="A0ABD5V5B6"/>
<keyword evidence="3" id="KW-0812">Transmembrane</keyword>
<comment type="caution">
    <text evidence="5">The sequence shown here is derived from an EMBL/GenBank/DDBJ whole genome shotgun (WGS) entry which is preliminary data.</text>
</comment>
<feature type="transmembrane region" description="Helical" evidence="3">
    <location>
        <begin position="176"/>
        <end position="196"/>
    </location>
</feature>
<dbReference type="PROSITE" id="PS51318">
    <property type="entry name" value="TAT"/>
    <property type="match status" value="1"/>
</dbReference>
<dbReference type="NCBIfam" id="TIGR03102">
    <property type="entry name" value="halo_cynanin"/>
    <property type="match status" value="1"/>
</dbReference>
<gene>
    <name evidence="5" type="ORF">ACFQGH_13760</name>
</gene>
<dbReference type="InterPro" id="IPR006311">
    <property type="entry name" value="TAT_signal"/>
</dbReference>
<evidence type="ECO:0000259" key="4">
    <source>
        <dbReference type="Pfam" id="PF00127"/>
    </source>
</evidence>
<evidence type="ECO:0000256" key="3">
    <source>
        <dbReference type="SAM" id="Phobius"/>
    </source>
</evidence>
<keyword evidence="6" id="KW-1185">Reference proteome</keyword>
<proteinExistence type="predicted"/>
<keyword evidence="3" id="KW-1133">Transmembrane helix</keyword>
<dbReference type="Proteomes" id="UP001596312">
    <property type="component" value="Unassembled WGS sequence"/>
</dbReference>
<evidence type="ECO:0000256" key="2">
    <source>
        <dbReference type="ARBA" id="ARBA00023008"/>
    </source>
</evidence>
<dbReference type="InterPro" id="IPR008972">
    <property type="entry name" value="Cupredoxin"/>
</dbReference>
<dbReference type="RefSeq" id="WP_340604816.1">
    <property type="nucleotide sequence ID" value="NZ_JBBMXV010000004.1"/>
</dbReference>
<dbReference type="Pfam" id="PF00127">
    <property type="entry name" value="Copper-bind"/>
    <property type="match status" value="1"/>
</dbReference>
<dbReference type="EMBL" id="JBHSXQ010000004">
    <property type="protein sequence ID" value="MFC6906259.1"/>
    <property type="molecule type" value="Genomic_DNA"/>
</dbReference>
<protein>
    <submittedName>
        <fullName evidence="5">Halocyanin domain-containing protein</fullName>
    </submittedName>
</protein>
<name>A0ABD5V5B6_9EURY</name>
<feature type="domain" description="Blue (type 1) copper" evidence="4">
    <location>
        <begin position="59"/>
        <end position="147"/>
    </location>
</feature>
<keyword evidence="3" id="KW-0472">Membrane</keyword>
<evidence type="ECO:0000256" key="1">
    <source>
        <dbReference type="ARBA" id="ARBA00022723"/>
    </source>
</evidence>
<accession>A0ABD5V5B6</accession>
<evidence type="ECO:0000313" key="5">
    <source>
        <dbReference type="EMBL" id="MFC6906259.1"/>
    </source>
</evidence>
<dbReference type="InterPro" id="IPR000923">
    <property type="entry name" value="BlueCu_1"/>
</dbReference>
<reference evidence="5 6" key="1">
    <citation type="journal article" date="2019" name="Int. J. Syst. Evol. Microbiol.">
        <title>The Global Catalogue of Microorganisms (GCM) 10K type strain sequencing project: providing services to taxonomists for standard genome sequencing and annotation.</title>
        <authorList>
            <consortium name="The Broad Institute Genomics Platform"/>
            <consortium name="The Broad Institute Genome Sequencing Center for Infectious Disease"/>
            <person name="Wu L."/>
            <person name="Ma J."/>
        </authorList>
    </citation>
    <scope>NUCLEOTIDE SEQUENCE [LARGE SCALE GENOMIC DNA]</scope>
    <source>
        <strain evidence="5 6">CGMCC 1.3240</strain>
    </source>
</reference>
<dbReference type="SUPFAM" id="SSF49503">
    <property type="entry name" value="Cupredoxins"/>
    <property type="match status" value="1"/>
</dbReference>
<evidence type="ECO:0000313" key="6">
    <source>
        <dbReference type="Proteomes" id="UP001596312"/>
    </source>
</evidence>
<dbReference type="Gene3D" id="2.60.40.420">
    <property type="entry name" value="Cupredoxins - blue copper proteins"/>
    <property type="match status" value="1"/>
</dbReference>
<dbReference type="InterPro" id="IPR017533">
    <property type="entry name" value="Halocyanin"/>
</dbReference>
<dbReference type="GO" id="GO:0046872">
    <property type="term" value="F:metal ion binding"/>
    <property type="evidence" value="ECO:0007669"/>
    <property type="project" value="UniProtKB-KW"/>
</dbReference>
<keyword evidence="2" id="KW-0186">Copper</keyword>
<organism evidence="5 6">
    <name type="scientific">Halalkalicoccus tibetensis</name>
    <dbReference type="NCBI Taxonomy" id="175632"/>
    <lineage>
        <taxon>Archaea</taxon>
        <taxon>Methanobacteriati</taxon>
        <taxon>Methanobacteriota</taxon>
        <taxon>Stenosarchaea group</taxon>
        <taxon>Halobacteria</taxon>
        <taxon>Halobacteriales</taxon>
        <taxon>Halococcaceae</taxon>
        <taxon>Halalkalicoccus</taxon>
    </lineage>
</organism>